<dbReference type="InterPro" id="IPR011992">
    <property type="entry name" value="EF-hand-dom_pair"/>
</dbReference>
<feature type="region of interest" description="Disordered" evidence="4">
    <location>
        <begin position="1"/>
        <end position="28"/>
    </location>
</feature>
<dbReference type="PROSITE" id="PS00018">
    <property type="entry name" value="EF_HAND_1"/>
    <property type="match status" value="3"/>
</dbReference>
<evidence type="ECO:0000256" key="3">
    <source>
        <dbReference type="ARBA" id="ARBA00022837"/>
    </source>
</evidence>
<keyword evidence="3" id="KW-0106">Calcium</keyword>
<dbReference type="Pfam" id="PF13499">
    <property type="entry name" value="EF-hand_7"/>
    <property type="match status" value="2"/>
</dbReference>
<evidence type="ECO:0000313" key="7">
    <source>
        <dbReference type="Proteomes" id="UP000660262"/>
    </source>
</evidence>
<dbReference type="InterPro" id="IPR002048">
    <property type="entry name" value="EF_hand_dom"/>
</dbReference>
<dbReference type="Proteomes" id="UP000660262">
    <property type="component" value="Unassembled WGS sequence"/>
</dbReference>
<comment type="caution">
    <text evidence="6">The sequence shown here is derived from an EMBL/GenBank/DDBJ whole genome shotgun (WGS) entry which is preliminary data.</text>
</comment>
<accession>A0A830H7S5</accession>
<dbReference type="SUPFAM" id="SSF47473">
    <property type="entry name" value="EF-hand"/>
    <property type="match status" value="1"/>
</dbReference>
<dbReference type="AlphaFoldDB" id="A0A830H7S5"/>
<dbReference type="GO" id="GO:0005509">
    <property type="term" value="F:calcium ion binding"/>
    <property type="evidence" value="ECO:0007669"/>
    <property type="project" value="InterPro"/>
</dbReference>
<dbReference type="Gene3D" id="1.10.238.10">
    <property type="entry name" value="EF-hand"/>
    <property type="match status" value="2"/>
</dbReference>
<feature type="region of interest" description="Disordered" evidence="4">
    <location>
        <begin position="68"/>
        <end position="123"/>
    </location>
</feature>
<proteinExistence type="predicted"/>
<evidence type="ECO:0000259" key="5">
    <source>
        <dbReference type="PROSITE" id="PS50222"/>
    </source>
</evidence>
<gene>
    <name evidence="6" type="ORF">PPROV_000112000</name>
</gene>
<name>A0A830H7S5_9CHLO</name>
<evidence type="ECO:0000256" key="2">
    <source>
        <dbReference type="ARBA" id="ARBA00022737"/>
    </source>
</evidence>
<feature type="compositionally biased region" description="Polar residues" evidence="4">
    <location>
        <begin position="110"/>
        <end position="122"/>
    </location>
</feature>
<dbReference type="PANTHER" id="PTHR45942">
    <property type="entry name" value="PROTEIN PHOSPATASE 3 REGULATORY SUBUNIT B ALPHA ISOFORM TYPE 1"/>
    <property type="match status" value="1"/>
</dbReference>
<dbReference type="CDD" id="cd00051">
    <property type="entry name" value="EFh"/>
    <property type="match status" value="1"/>
</dbReference>
<sequence>MGCKSSRVVPQSGAPNSSFTPAWAKYDPEKELSRQKLANEVRQNTYAEIDAANLLKRIVEDAERKLTPRNYNTPLPLNGYSRGASTKRNLSEVAVAPPTEDAEVAEVPQPSESAEDLQQQADTEGADEVLEMLLSEVVDSSGRESKDPDAEIEIIQRELDDEMSKVMEAEVGSLSEEEVQAAKNLFEDADADNSGALDIKELHVVLERLGIHIDPATVFVYVQMLLKDFDANDDEKLEWDEFIIFYEKSLRTEAVRARYARKVTKMMEAAHMEESKRLFEKYDADQNGFIDLEELESLLKESLSLNMEEEKFKHFVADVFQKADTDNSGTIDEEEFVNLFRECLANEDVVREYEERVRIRYSNGQWTAR</sequence>
<keyword evidence="2" id="KW-0677">Repeat</keyword>
<evidence type="ECO:0000256" key="4">
    <source>
        <dbReference type="SAM" id="MobiDB-lite"/>
    </source>
</evidence>
<feature type="domain" description="EF-hand" evidence="5">
    <location>
        <begin position="177"/>
        <end position="212"/>
    </location>
</feature>
<protein>
    <recommendedName>
        <fullName evidence="5">EF-hand domain-containing protein</fullName>
    </recommendedName>
</protein>
<keyword evidence="1" id="KW-0479">Metal-binding</keyword>
<evidence type="ECO:0000313" key="6">
    <source>
        <dbReference type="EMBL" id="GHP02363.1"/>
    </source>
</evidence>
<feature type="domain" description="EF-hand" evidence="5">
    <location>
        <begin position="270"/>
        <end position="305"/>
    </location>
</feature>
<evidence type="ECO:0000256" key="1">
    <source>
        <dbReference type="ARBA" id="ARBA00022723"/>
    </source>
</evidence>
<dbReference type="InterPro" id="IPR018247">
    <property type="entry name" value="EF_Hand_1_Ca_BS"/>
</dbReference>
<dbReference type="EMBL" id="BNJQ01000003">
    <property type="protein sequence ID" value="GHP02363.1"/>
    <property type="molecule type" value="Genomic_DNA"/>
</dbReference>
<keyword evidence="7" id="KW-1185">Reference proteome</keyword>
<dbReference type="PROSITE" id="PS50222">
    <property type="entry name" value="EF_HAND_2"/>
    <property type="match status" value="3"/>
</dbReference>
<dbReference type="SMART" id="SM00054">
    <property type="entry name" value="EFh"/>
    <property type="match status" value="4"/>
</dbReference>
<reference evidence="6" key="1">
    <citation type="submission" date="2020-10" db="EMBL/GenBank/DDBJ databases">
        <title>Unveiling of a novel bifunctional photoreceptor, Dualchrome1, isolated from a cosmopolitan green alga.</title>
        <authorList>
            <person name="Suzuki S."/>
            <person name="Kawachi M."/>
        </authorList>
    </citation>
    <scope>NUCLEOTIDE SEQUENCE</scope>
    <source>
        <strain evidence="6">NIES 2893</strain>
    </source>
</reference>
<dbReference type="OrthoDB" id="515012at2759"/>
<feature type="domain" description="EF-hand" evidence="5">
    <location>
        <begin position="311"/>
        <end position="346"/>
    </location>
</feature>
<organism evidence="6 7">
    <name type="scientific">Pycnococcus provasolii</name>
    <dbReference type="NCBI Taxonomy" id="41880"/>
    <lineage>
        <taxon>Eukaryota</taxon>
        <taxon>Viridiplantae</taxon>
        <taxon>Chlorophyta</taxon>
        <taxon>Pseudoscourfieldiophyceae</taxon>
        <taxon>Pseudoscourfieldiales</taxon>
        <taxon>Pycnococcaceae</taxon>
        <taxon>Pycnococcus</taxon>
    </lineage>
</organism>